<keyword evidence="3" id="KW-0732">Signal</keyword>
<evidence type="ECO:0000256" key="3">
    <source>
        <dbReference type="SAM" id="SignalP"/>
    </source>
</evidence>
<dbReference type="InterPro" id="IPR006059">
    <property type="entry name" value="SBP"/>
</dbReference>
<dbReference type="Gene3D" id="3.40.190.10">
    <property type="entry name" value="Periplasmic binding protein-like II"/>
    <property type="match status" value="2"/>
</dbReference>
<name>A0ABX1K8M5_9MICO</name>
<dbReference type="PANTHER" id="PTHR43649">
    <property type="entry name" value="ARABINOSE-BINDING PROTEIN-RELATED"/>
    <property type="match status" value="1"/>
</dbReference>
<feature type="signal peptide" evidence="3">
    <location>
        <begin position="1"/>
        <end position="29"/>
    </location>
</feature>
<dbReference type="Pfam" id="PF01547">
    <property type="entry name" value="SBP_bac_1"/>
    <property type="match status" value="1"/>
</dbReference>
<comment type="similarity">
    <text evidence="1">Belongs to the bacterial solute-binding protein 1 family.</text>
</comment>
<comment type="caution">
    <text evidence="4">The sequence shown here is derived from an EMBL/GenBank/DDBJ whole genome shotgun (WGS) entry which is preliminary data.</text>
</comment>
<keyword evidence="5" id="KW-1185">Reference proteome</keyword>
<evidence type="ECO:0000256" key="2">
    <source>
        <dbReference type="ARBA" id="ARBA00022448"/>
    </source>
</evidence>
<proteinExistence type="inferred from homology"/>
<organism evidence="4 5">
    <name type="scientific">Microbacterium salsuginis</name>
    <dbReference type="NCBI Taxonomy" id="2722803"/>
    <lineage>
        <taxon>Bacteria</taxon>
        <taxon>Bacillati</taxon>
        <taxon>Actinomycetota</taxon>
        <taxon>Actinomycetes</taxon>
        <taxon>Micrococcales</taxon>
        <taxon>Microbacteriaceae</taxon>
        <taxon>Microbacterium</taxon>
    </lineage>
</organism>
<accession>A0ABX1K8M5</accession>
<evidence type="ECO:0000256" key="1">
    <source>
        <dbReference type="ARBA" id="ARBA00008520"/>
    </source>
</evidence>
<keyword evidence="2" id="KW-0813">Transport</keyword>
<dbReference type="EMBL" id="JABACI010000001">
    <property type="protein sequence ID" value="NLP83368.1"/>
    <property type="molecule type" value="Genomic_DNA"/>
</dbReference>
<dbReference type="Proteomes" id="UP001429745">
    <property type="component" value="Unassembled WGS sequence"/>
</dbReference>
<dbReference type="PANTHER" id="PTHR43649:SF29">
    <property type="entry name" value="OSMOPROTECTIVE COMPOUNDS-BINDING PROTEIN GGTB"/>
    <property type="match status" value="1"/>
</dbReference>
<feature type="chain" id="PRO_5046993803" evidence="3">
    <location>
        <begin position="30"/>
        <end position="446"/>
    </location>
</feature>
<evidence type="ECO:0000313" key="4">
    <source>
        <dbReference type="EMBL" id="NLP83368.1"/>
    </source>
</evidence>
<dbReference type="RefSeq" id="WP_168911787.1">
    <property type="nucleotide sequence ID" value="NZ_JABACI010000001.1"/>
</dbReference>
<gene>
    <name evidence="4" type="ORF">HF576_05885</name>
</gene>
<protein>
    <submittedName>
        <fullName evidence="4">Extracellular solute-binding protein</fullName>
    </submittedName>
</protein>
<dbReference type="SUPFAM" id="SSF53850">
    <property type="entry name" value="Periplasmic binding protein-like II"/>
    <property type="match status" value="1"/>
</dbReference>
<reference evidence="4 5" key="1">
    <citation type="submission" date="2020-04" db="EMBL/GenBank/DDBJ databases">
        <title>CFH 90308 Microbacterium sp.</title>
        <authorList>
            <person name="Nie G."/>
            <person name="Ming H."/>
            <person name="Xia T."/>
        </authorList>
    </citation>
    <scope>NUCLEOTIDE SEQUENCE [LARGE SCALE GENOMIC DNA]</scope>
    <source>
        <strain evidence="4 5">CFH 90308</strain>
    </source>
</reference>
<sequence length="446" mass="46425">MNTRSSNRRRTLAAVGIALAAVMPLAACAGGSGGTGSGGEGGSGGSDPEAFTVMTANENPVLEEQLDALAAGACKAENEALPLEHQKVAQADTVQKVTLLASQDALPTHTIAGTALIRPDGDLGAAGLVGDLKTALEGADAWDNVLPAAASTVEQVYGGFVSMPYQYNIEGIFYNKQIFADNGIEEPQTWDDLVEASGALQDAGVVPMTEAGANGWPLTRIMGMYIFRNIGPDAMAAIRDGDAKLTDPEYVAGAQALADYAEAGYFGEGFSTRDGDTSSNMFLTGEAAMTYDGTWLLSAINDPGRNQIGGENVGFMPFPAVDGGEGSIDQYPANAGAPMIVNAKEFGPKVTDWISCIAENYGQQALQDAGVISGFAVNGEVTDISENTAEIQERIAGIEETTLWFEALFDPKSNSLASTNVTLLTTGQMSPEDYMAELQASIEANG</sequence>
<evidence type="ECO:0000313" key="5">
    <source>
        <dbReference type="Proteomes" id="UP001429745"/>
    </source>
</evidence>
<dbReference type="InterPro" id="IPR050490">
    <property type="entry name" value="Bact_solute-bd_prot1"/>
</dbReference>